<evidence type="ECO:0000313" key="2">
    <source>
        <dbReference type="Proteomes" id="UP000823388"/>
    </source>
</evidence>
<dbReference type="EMBL" id="CM029049">
    <property type="protein sequence ID" value="KAG2572530.1"/>
    <property type="molecule type" value="Genomic_DNA"/>
</dbReference>
<comment type="caution">
    <text evidence="1">The sequence shown here is derived from an EMBL/GenBank/DDBJ whole genome shotgun (WGS) entry which is preliminary data.</text>
</comment>
<sequence>MVSTLYQLENANFLWEEEDDDAIPKFHAACPCLVKRGSTQSDDDAIMEMKGVAASGMSGAPILSRKGVSAMLIGGAPGFAVSE</sequence>
<name>A0A8T0QEV2_PANVG</name>
<dbReference type="AlphaFoldDB" id="A0A8T0QEV2"/>
<dbReference type="Proteomes" id="UP000823388">
    <property type="component" value="Chromosome 7K"/>
</dbReference>
<protein>
    <submittedName>
        <fullName evidence="1">Uncharacterized protein</fullName>
    </submittedName>
</protein>
<dbReference type="EMBL" id="CM029049">
    <property type="protein sequence ID" value="KAG2572531.1"/>
    <property type="molecule type" value="Genomic_DNA"/>
</dbReference>
<gene>
    <name evidence="1" type="ORF">PVAP13_7KG184655</name>
</gene>
<keyword evidence="2" id="KW-1185">Reference proteome</keyword>
<accession>A0A8T0QEV2</accession>
<organism evidence="1 2">
    <name type="scientific">Panicum virgatum</name>
    <name type="common">Blackwell switchgrass</name>
    <dbReference type="NCBI Taxonomy" id="38727"/>
    <lineage>
        <taxon>Eukaryota</taxon>
        <taxon>Viridiplantae</taxon>
        <taxon>Streptophyta</taxon>
        <taxon>Embryophyta</taxon>
        <taxon>Tracheophyta</taxon>
        <taxon>Spermatophyta</taxon>
        <taxon>Magnoliopsida</taxon>
        <taxon>Liliopsida</taxon>
        <taxon>Poales</taxon>
        <taxon>Poaceae</taxon>
        <taxon>PACMAD clade</taxon>
        <taxon>Panicoideae</taxon>
        <taxon>Panicodae</taxon>
        <taxon>Paniceae</taxon>
        <taxon>Panicinae</taxon>
        <taxon>Panicum</taxon>
        <taxon>Panicum sect. Hiantes</taxon>
    </lineage>
</organism>
<proteinExistence type="predicted"/>
<reference evidence="1" key="1">
    <citation type="submission" date="2020-05" db="EMBL/GenBank/DDBJ databases">
        <title>WGS assembly of Panicum virgatum.</title>
        <authorList>
            <person name="Lovell J.T."/>
            <person name="Jenkins J."/>
            <person name="Shu S."/>
            <person name="Juenger T.E."/>
            <person name="Schmutz J."/>
        </authorList>
    </citation>
    <scope>NUCLEOTIDE SEQUENCE</scope>
    <source>
        <strain evidence="1">AP13</strain>
    </source>
</reference>
<evidence type="ECO:0000313" key="1">
    <source>
        <dbReference type="EMBL" id="KAG2572530.1"/>
    </source>
</evidence>